<comment type="caution">
    <text evidence="1">The sequence shown here is derived from an EMBL/GenBank/DDBJ whole genome shotgun (WGS) entry which is preliminary data.</text>
</comment>
<organism evidence="1 2">
    <name type="scientific">Citrus sinensis</name>
    <name type="common">Sweet orange</name>
    <name type="synonym">Citrus aurantium var. sinensis</name>
    <dbReference type="NCBI Taxonomy" id="2711"/>
    <lineage>
        <taxon>Eukaryota</taxon>
        <taxon>Viridiplantae</taxon>
        <taxon>Streptophyta</taxon>
        <taxon>Embryophyta</taxon>
        <taxon>Tracheophyta</taxon>
        <taxon>Spermatophyta</taxon>
        <taxon>Magnoliopsida</taxon>
        <taxon>eudicotyledons</taxon>
        <taxon>Gunneridae</taxon>
        <taxon>Pentapetalae</taxon>
        <taxon>rosids</taxon>
        <taxon>malvids</taxon>
        <taxon>Sapindales</taxon>
        <taxon>Rutaceae</taxon>
        <taxon>Aurantioideae</taxon>
        <taxon>Citrus</taxon>
    </lineage>
</organism>
<keyword evidence="2" id="KW-1185">Reference proteome</keyword>
<proteinExistence type="predicted"/>
<evidence type="ECO:0000313" key="2">
    <source>
        <dbReference type="Proteomes" id="UP000829398"/>
    </source>
</evidence>
<reference evidence="2" key="1">
    <citation type="journal article" date="2023" name="Hortic. Res.">
        <title>A chromosome-level phased genome enabling allele-level studies in sweet orange: a case study on citrus Huanglongbing tolerance.</title>
        <authorList>
            <person name="Wu B."/>
            <person name="Yu Q."/>
            <person name="Deng Z."/>
            <person name="Duan Y."/>
            <person name="Luo F."/>
            <person name="Gmitter F. Jr."/>
        </authorList>
    </citation>
    <scope>NUCLEOTIDE SEQUENCE [LARGE SCALE GENOMIC DNA]</scope>
    <source>
        <strain evidence="2">cv. Valencia</strain>
    </source>
</reference>
<protein>
    <submittedName>
        <fullName evidence="1">ABC transporter C family member 3</fullName>
    </submittedName>
</protein>
<accession>A0ACB8P2G5</accession>
<dbReference type="Proteomes" id="UP000829398">
    <property type="component" value="Chromosome 1"/>
</dbReference>
<name>A0ACB8P2G5_CITSI</name>
<evidence type="ECO:0000313" key="1">
    <source>
        <dbReference type="EMBL" id="KAH9804118.1"/>
    </source>
</evidence>
<gene>
    <name evidence="1" type="ORF">KPL71_002012</name>
</gene>
<dbReference type="EMBL" id="CM039170">
    <property type="protein sequence ID" value="KAH9804118.1"/>
    <property type="molecule type" value="Genomic_DNA"/>
</dbReference>
<sequence length="1437" mass="159866">MLPIISLFFIPPKMYPGTEFLLKPAFLRGISGSLHLVLLLGLFVSWVWKKLRVEVSDSEGYKERFKKKSVLRHKLILLCCLAVSVFNLVLSLLDYFSWFGNDWSGDKLVTLADLVLRTLGWGAICVYLHSQFFNSGQQRFPLLLRLWWGFYLCLSCYCLVTDIVLYAQHVSLSVHYLVSDVVSVISGFVFCYVGYLKKDKGEDTLLLQEPLLDGDSSIGNGEVSSIKSRGTDNVTPYSNASLFSILTFSWMGSLISLGNKKTLDLEDVPQLDSGDSVVGCFPIFRNKLEANRVEGNKVTAFKLTKALFFSAWKDIVFTAILALLYTLANYVGPYLIDTFVQYLNGEREFKNEGYVLVSTFFVAKIVECLAQRHWMFRLQVAGIKMRSVLVSMVYNKGLTLSCQAKQSHTSGEIINFMTVDAERVGDFGWYMHDPWLVILQVSLALLILYKNLGLASIAALFATVLIMLTNFPLGRLQENFQDKLMGSKDKRMKVTSEILRNMRILKLQGWEMKFLSKIIELRKIEAGWLKKFLYTGAMTSFVFWGAPTFVSVATFGACMLLGIPLESGKILSALATFRILQEPIYNLPDTISMIIQTKVSLDRIASFLCLDDLQSDVVEKHPRGSSETAIEIVDGNFAWDISSNNPTLRDINLKVFHGMRVAVCGTVGSGKSSLLSCILGEVPKISGTLKLCGTKAYVAQSPWIQSGNIEDNILFGKPMDREKYDRVLEACSLKKDLEILSFGDQTVIGERGINLSGGQKQRIQIARALYQDADIYLFDDPFSAVDAHTGSHLFKEVLLGLLRSKTVIYVTHQVEFLPAADLILVMKDGKITQAGKYNDILNSGTDFMVLVGAHQQALSALDSIEGGPVSERISMNKENGGMDTTNGVTMKEGNEDIQTDKVDEVAGPKGQLVQEEEREKGRVGFSVYWQYITTAYRGALVPFILLAQILFQILQIGSNYWMAWATPVSEDVKPAVGSSTLIIVYVALALGSSFCILARSTLLATAGFKTATLLFNKMHFCLFRAPMSFFDATPSGRLLNRASTDQSAVDLNIASQVGAFAFSMIQLLGIIAVMSQAAWQVFIVFIPVIAVSIWYQQYYIPSARELSRLVGVCKAPVIQHFSETISAIAGLAVTYGLNLNMLQAWVIWNLCNLENKIISVERILQYTCISSEPPLVIEESRPDCSWPTHGEVDILNLQVRYAPHLPLVLRGLTCTFPGGMKTGIVGRTGSGKSTLIQTLFRIVEPTAGEIVIDGINISSIGLHDLRSRLSIIPQDPTMFEGTVRNNLDPLEEYKDEEIWEALDKCQLGDEVRNKEGKLDSRVTENGENWSMGQRQLVCLGRVLLKKSKVLVLDEATASVDTATDNLIQQTLRQHFSDCTVITIAHRITSVIDSDMVLLLSHGIIEEYNSPTKLLENKSSSFAQLVAEYTQRSSSSLE</sequence>